<feature type="region of interest" description="Disordered" evidence="5">
    <location>
        <begin position="951"/>
        <end position="973"/>
    </location>
</feature>
<feature type="compositionally biased region" description="Basic and acidic residues" evidence="5">
    <location>
        <begin position="678"/>
        <end position="693"/>
    </location>
</feature>
<dbReference type="Gene3D" id="3.10.20.90">
    <property type="entry name" value="Phosphatidylinositol 3-kinase Catalytic Subunit, Chain A, domain 1"/>
    <property type="match status" value="1"/>
</dbReference>
<comment type="similarity">
    <text evidence="1">Belongs to the PAR3 family.</text>
</comment>
<evidence type="ECO:0000259" key="6">
    <source>
        <dbReference type="PROSITE" id="PS50106"/>
    </source>
</evidence>
<feature type="region of interest" description="Disordered" evidence="5">
    <location>
        <begin position="143"/>
        <end position="179"/>
    </location>
</feature>
<dbReference type="GO" id="GO:0016324">
    <property type="term" value="C:apical plasma membrane"/>
    <property type="evidence" value="ECO:0007669"/>
    <property type="project" value="TreeGrafter"/>
</dbReference>
<feature type="compositionally biased region" description="Polar residues" evidence="5">
    <location>
        <begin position="951"/>
        <end position="966"/>
    </location>
</feature>
<sequence>MKVIINFGEKKVVVPCGLDGDISVRELINIATAKYRKLSYDTGSILNSDQVQLRLNNGAVVDPDDRVCDVVDDREELFAIIDFQQTNQPSYTTTINSNGDLSSSVTSSSLSSNLSEHDRLMMPNSTNRHEVIVTDADLRTRSLRVKNDPNSNSQQSISQSSFNSKMTYRKTYSPPTQDAIKIQSSDDITGVHNFYIDETTGDKIFSIVLPKENSPLGIHVVPCNGDEQQVRGLVLQNIEADGRIKRQGILQLNDRIIAINRTNIEQCSFDKAQLIFRTALLEPELELKVVRSMKKPPIPPKPTSFRSNSKTRPTLSEINPNNDLTFIDNDSNMHSLNTRRLGKIIKLSIIKGNDGLGFKLASRDNPTGAANPIYVKTIFPKGAAIDDGRLQRGDRLLTVNSIDVTQMSLPETVGLLRETRIGDKVELVISRQRDGSLPQDLVSDGAPTADIKNEIKPQITTYDIPLNDTSSAGLGITLKGKTSIVDGQSMDMGIFIKSILTGGAASRDNRLRPNDQILVINDSSLINLSNLEAAAILHEAVRREIHPGYIKVTISRLPMTTDDQYTNAARHIKEIDLSPLPSSSIIPVNNDENELDLTTFVPPPLIRKPPTQQSTRHSSRLESTRLADSDLRASSPRSQSSTARSTINPSPSRAKQIFIQPQNEQQATDDVDSGSKNPFDRETPFRQSVSEKRRLTHQPNKQIVQWKQRSFHESRTNNERKQPIRTLPSSSSPNNNNHSSPVLIRSSSFESIHTTNEGHESSSVIHVNDEERKRQAKLRSRACNDSFRQAVDKSYSHSQNVNDDDILNDNKVNKSEKHRFRFSNIFNTKTKRKDLQDETNNSLVIQNQASTTTHEIHPTFYPPPPPAFSSRQDSASSSSSSSANKPTKIHNNDHPSSVFSYPSTSNEQQQQQGYQPYRFDSNQLSSHSQQQVDHIPTMRYESKLMHEYQSKNMPGKSSLSINTQKSVHPPIPRQFLNSNLNGSQSLKQHQPSSHPSILPLQTTQSPYPSTFTVQPAHFTSYSPNMDIPINTSQQQNRRIGYTATPIYPTTRSYFHLENPANV</sequence>
<dbReference type="Pfam" id="PF00595">
    <property type="entry name" value="PDZ"/>
    <property type="match status" value="3"/>
</dbReference>
<protein>
    <recommendedName>
        <fullName evidence="6">PDZ domain-containing protein</fullName>
    </recommendedName>
</protein>
<dbReference type="GO" id="GO:0005912">
    <property type="term" value="C:adherens junction"/>
    <property type="evidence" value="ECO:0007669"/>
    <property type="project" value="TreeGrafter"/>
</dbReference>
<feature type="domain" description="PDZ" evidence="6">
    <location>
        <begin position="463"/>
        <end position="540"/>
    </location>
</feature>
<feature type="compositionally biased region" description="Low complexity" evidence="5">
    <location>
        <begin position="632"/>
        <end position="646"/>
    </location>
</feature>
<evidence type="ECO:0000313" key="7">
    <source>
        <dbReference type="EMBL" id="CAF3606996.1"/>
    </source>
</evidence>
<feature type="compositionally biased region" description="Low complexity" evidence="5">
    <location>
        <begin position="150"/>
        <end position="164"/>
    </location>
</feature>
<dbReference type="GO" id="GO:0051660">
    <property type="term" value="P:establishment of centrosome localization"/>
    <property type="evidence" value="ECO:0007669"/>
    <property type="project" value="TreeGrafter"/>
</dbReference>
<evidence type="ECO:0000256" key="4">
    <source>
        <dbReference type="ARBA" id="ARBA00023306"/>
    </source>
</evidence>
<feature type="compositionally biased region" description="Polar residues" evidence="5">
    <location>
        <begin position="894"/>
        <end position="907"/>
    </location>
</feature>
<feature type="domain" description="PDZ" evidence="6">
    <location>
        <begin position="346"/>
        <end position="419"/>
    </location>
</feature>
<name>A0A818NM13_9BILA</name>
<comment type="caution">
    <text evidence="7">The sequence shown here is derived from an EMBL/GenBank/DDBJ whole genome shotgun (WGS) entry which is preliminary data.</text>
</comment>
<dbReference type="InterPro" id="IPR021922">
    <property type="entry name" value="Par3/HAL_N"/>
</dbReference>
<keyword evidence="3" id="KW-0677">Repeat</keyword>
<feature type="region of interest" description="Disordered" evidence="5">
    <location>
        <begin position="600"/>
        <end position="812"/>
    </location>
</feature>
<reference evidence="7" key="1">
    <citation type="submission" date="2021-02" db="EMBL/GenBank/DDBJ databases">
        <authorList>
            <person name="Nowell W R."/>
        </authorList>
    </citation>
    <scope>NUCLEOTIDE SEQUENCE</scope>
</reference>
<feature type="compositionally biased region" description="Low complexity" evidence="5">
    <location>
        <begin position="869"/>
        <end position="882"/>
    </location>
</feature>
<feature type="compositionally biased region" description="Low complexity" evidence="5">
    <location>
        <begin position="728"/>
        <end position="741"/>
    </location>
</feature>
<dbReference type="GO" id="GO:0000226">
    <property type="term" value="P:microtubule cytoskeleton organization"/>
    <property type="evidence" value="ECO:0007669"/>
    <property type="project" value="TreeGrafter"/>
</dbReference>
<dbReference type="Pfam" id="PF12053">
    <property type="entry name" value="Par3_HAL_N_term"/>
    <property type="match status" value="1"/>
</dbReference>
<dbReference type="CDD" id="cd23058">
    <property type="entry name" value="PDZ2_Par3-like"/>
    <property type="match status" value="1"/>
</dbReference>
<dbReference type="PANTHER" id="PTHR16484:SF17">
    <property type="entry name" value="BAZOOKA, ISOFORM B"/>
    <property type="match status" value="1"/>
</dbReference>
<feature type="compositionally biased region" description="Polar residues" evidence="5">
    <location>
        <begin position="647"/>
        <end position="666"/>
    </location>
</feature>
<dbReference type="GO" id="GO:0005938">
    <property type="term" value="C:cell cortex"/>
    <property type="evidence" value="ECO:0007669"/>
    <property type="project" value="TreeGrafter"/>
</dbReference>
<dbReference type="PANTHER" id="PTHR16484">
    <property type="entry name" value="PARTITIONING DEFECTIVE 3 RELATED"/>
    <property type="match status" value="1"/>
</dbReference>
<dbReference type="GO" id="GO:0035091">
    <property type="term" value="F:phosphatidylinositol binding"/>
    <property type="evidence" value="ECO:0007669"/>
    <property type="project" value="TreeGrafter"/>
</dbReference>
<dbReference type="InterPro" id="IPR052213">
    <property type="entry name" value="PAR3"/>
</dbReference>
<feature type="compositionally biased region" description="Basic and acidic residues" evidence="5">
    <location>
        <begin position="619"/>
        <end position="631"/>
    </location>
</feature>
<dbReference type="GO" id="GO:0045197">
    <property type="term" value="P:establishment or maintenance of epithelial cell apical/basal polarity"/>
    <property type="evidence" value="ECO:0007669"/>
    <property type="project" value="TreeGrafter"/>
</dbReference>
<dbReference type="Proteomes" id="UP000663833">
    <property type="component" value="Unassembled WGS sequence"/>
</dbReference>
<dbReference type="InterPro" id="IPR001478">
    <property type="entry name" value="PDZ"/>
</dbReference>
<dbReference type="AlphaFoldDB" id="A0A818NM13"/>
<evidence type="ECO:0000256" key="1">
    <source>
        <dbReference type="ARBA" id="ARBA00005358"/>
    </source>
</evidence>
<evidence type="ECO:0000313" key="8">
    <source>
        <dbReference type="Proteomes" id="UP000663833"/>
    </source>
</evidence>
<feature type="compositionally biased region" description="Polar residues" evidence="5">
    <location>
        <begin position="745"/>
        <end position="765"/>
    </location>
</feature>
<evidence type="ECO:0000256" key="3">
    <source>
        <dbReference type="ARBA" id="ARBA00022737"/>
    </source>
</evidence>
<keyword evidence="2" id="KW-0132">Cell division</keyword>
<feature type="domain" description="PDZ" evidence="6">
    <location>
        <begin position="206"/>
        <end position="279"/>
    </location>
</feature>
<feature type="region of interest" description="Disordered" evidence="5">
    <location>
        <begin position="296"/>
        <end position="317"/>
    </location>
</feature>
<feature type="region of interest" description="Disordered" evidence="5">
    <location>
        <begin position="851"/>
        <end position="913"/>
    </location>
</feature>
<feature type="compositionally biased region" description="Polar residues" evidence="5">
    <location>
        <begin position="697"/>
        <end position="708"/>
    </location>
</feature>
<dbReference type="GO" id="GO:0030010">
    <property type="term" value="P:establishment of cell polarity"/>
    <property type="evidence" value="ECO:0007669"/>
    <property type="project" value="TreeGrafter"/>
</dbReference>
<accession>A0A818NM13</accession>
<feature type="compositionally biased region" description="Polar residues" evidence="5">
    <location>
        <begin position="304"/>
        <end position="317"/>
    </location>
</feature>
<dbReference type="SMART" id="SM00228">
    <property type="entry name" value="PDZ"/>
    <property type="match status" value="3"/>
</dbReference>
<evidence type="ECO:0000256" key="5">
    <source>
        <dbReference type="SAM" id="MobiDB-lite"/>
    </source>
</evidence>
<dbReference type="InterPro" id="IPR036034">
    <property type="entry name" value="PDZ_sf"/>
</dbReference>
<organism evidence="7 8">
    <name type="scientific">Rotaria socialis</name>
    <dbReference type="NCBI Taxonomy" id="392032"/>
    <lineage>
        <taxon>Eukaryota</taxon>
        <taxon>Metazoa</taxon>
        <taxon>Spiralia</taxon>
        <taxon>Gnathifera</taxon>
        <taxon>Rotifera</taxon>
        <taxon>Eurotatoria</taxon>
        <taxon>Bdelloidea</taxon>
        <taxon>Philodinida</taxon>
        <taxon>Philodinidae</taxon>
        <taxon>Rotaria</taxon>
    </lineage>
</organism>
<dbReference type="GO" id="GO:0007155">
    <property type="term" value="P:cell adhesion"/>
    <property type="evidence" value="ECO:0007669"/>
    <property type="project" value="TreeGrafter"/>
</dbReference>
<feature type="compositionally biased region" description="Basic and acidic residues" evidence="5">
    <location>
        <begin position="710"/>
        <end position="722"/>
    </location>
</feature>
<proteinExistence type="inferred from homology"/>
<dbReference type="SUPFAM" id="SSF50156">
    <property type="entry name" value="PDZ domain-like"/>
    <property type="match status" value="3"/>
</dbReference>
<dbReference type="GO" id="GO:0008104">
    <property type="term" value="P:intracellular protein localization"/>
    <property type="evidence" value="ECO:0007669"/>
    <property type="project" value="TreeGrafter"/>
</dbReference>
<dbReference type="Gene3D" id="2.30.42.10">
    <property type="match status" value="3"/>
</dbReference>
<gene>
    <name evidence="7" type="ORF">LUA448_LOCUS30732</name>
</gene>
<keyword evidence="4" id="KW-0131">Cell cycle</keyword>
<dbReference type="GO" id="GO:0043296">
    <property type="term" value="C:apical junction complex"/>
    <property type="evidence" value="ECO:0007669"/>
    <property type="project" value="TreeGrafter"/>
</dbReference>
<dbReference type="PROSITE" id="PS50106">
    <property type="entry name" value="PDZ"/>
    <property type="match status" value="3"/>
</dbReference>
<dbReference type="EMBL" id="CAJNYD010004524">
    <property type="protein sequence ID" value="CAF3606996.1"/>
    <property type="molecule type" value="Genomic_DNA"/>
</dbReference>
<dbReference type="GO" id="GO:0051301">
    <property type="term" value="P:cell division"/>
    <property type="evidence" value="ECO:0007669"/>
    <property type="project" value="UniProtKB-KW"/>
</dbReference>
<evidence type="ECO:0000256" key="2">
    <source>
        <dbReference type="ARBA" id="ARBA00022618"/>
    </source>
</evidence>